<proteinExistence type="predicted"/>
<dbReference type="EMBL" id="CAJNNV010007896">
    <property type="protein sequence ID" value="CAE8595515.1"/>
    <property type="molecule type" value="Genomic_DNA"/>
</dbReference>
<reference evidence="1" key="1">
    <citation type="submission" date="2021-02" db="EMBL/GenBank/DDBJ databases">
        <authorList>
            <person name="Dougan E. K."/>
            <person name="Rhodes N."/>
            <person name="Thang M."/>
            <person name="Chan C."/>
        </authorList>
    </citation>
    <scope>NUCLEOTIDE SEQUENCE</scope>
</reference>
<dbReference type="OrthoDB" id="415477at2759"/>
<evidence type="ECO:0000313" key="2">
    <source>
        <dbReference type="Proteomes" id="UP000654075"/>
    </source>
</evidence>
<dbReference type="AlphaFoldDB" id="A0A813EA61"/>
<dbReference type="SUPFAM" id="SSF52047">
    <property type="entry name" value="RNI-like"/>
    <property type="match status" value="1"/>
</dbReference>
<organism evidence="1 2">
    <name type="scientific">Polarella glacialis</name>
    <name type="common">Dinoflagellate</name>
    <dbReference type="NCBI Taxonomy" id="89957"/>
    <lineage>
        <taxon>Eukaryota</taxon>
        <taxon>Sar</taxon>
        <taxon>Alveolata</taxon>
        <taxon>Dinophyceae</taxon>
        <taxon>Suessiales</taxon>
        <taxon>Suessiaceae</taxon>
        <taxon>Polarella</taxon>
    </lineage>
</organism>
<accession>A0A813EA61</accession>
<name>A0A813EA61_POLGL</name>
<gene>
    <name evidence="1" type="ORF">PGLA1383_LOCUS14024</name>
</gene>
<dbReference type="InterPro" id="IPR032675">
    <property type="entry name" value="LRR_dom_sf"/>
</dbReference>
<dbReference type="Proteomes" id="UP000654075">
    <property type="component" value="Unassembled WGS sequence"/>
</dbReference>
<feature type="non-terminal residue" evidence="1">
    <location>
        <position position="1"/>
    </location>
</feature>
<evidence type="ECO:0000313" key="1">
    <source>
        <dbReference type="EMBL" id="CAE8595515.1"/>
    </source>
</evidence>
<protein>
    <submittedName>
        <fullName evidence="1">Uncharacterized protein</fullName>
    </submittedName>
</protein>
<comment type="caution">
    <text evidence="1">The sequence shown here is derived from an EMBL/GenBank/DDBJ whole genome shotgun (WGS) entry which is preliminary data.</text>
</comment>
<keyword evidence="2" id="KW-1185">Reference proteome</keyword>
<sequence>MSRNDCIRQSKTSCSWLRKSVAALGTGLESLEKSLRHLQIDMKECRALKSLTELCDALAKLSALRTLNLEFFRCSALRDVCLPPLVTLRHLTLDLRECGLESPTELGLGLARLVALETLHLDLRRCSSLRSAAEIGRGIAPCRVLRSLELELGGGQRLAELGPDLGCGLGQLAPR</sequence>
<dbReference type="Gene3D" id="3.80.10.10">
    <property type="entry name" value="Ribonuclease Inhibitor"/>
    <property type="match status" value="1"/>
</dbReference>